<dbReference type="Pfam" id="PF01471">
    <property type="entry name" value="PG_binding_1"/>
    <property type="match status" value="1"/>
</dbReference>
<dbReference type="SUPFAM" id="SSF47090">
    <property type="entry name" value="PGBD-like"/>
    <property type="match status" value="1"/>
</dbReference>
<gene>
    <name evidence="4" type="ORF">JJW18_15160</name>
    <name evidence="5" type="ORF">JJW19_14875</name>
</gene>
<feature type="compositionally biased region" description="Low complexity" evidence="1">
    <location>
        <begin position="307"/>
        <end position="328"/>
    </location>
</feature>
<evidence type="ECO:0000313" key="7">
    <source>
        <dbReference type="Proteomes" id="UP000784064"/>
    </source>
</evidence>
<comment type="caution">
    <text evidence="4">The sequence shown here is derived from an EMBL/GenBank/DDBJ whole genome shotgun (WGS) entry which is preliminary data.</text>
</comment>
<evidence type="ECO:0000256" key="1">
    <source>
        <dbReference type="SAM" id="MobiDB-lite"/>
    </source>
</evidence>
<dbReference type="Proteomes" id="UP000749453">
    <property type="component" value="Unassembled WGS sequence"/>
</dbReference>
<evidence type="ECO:0000259" key="3">
    <source>
        <dbReference type="Pfam" id="PF20410"/>
    </source>
</evidence>
<dbReference type="Proteomes" id="UP000784064">
    <property type="component" value="Unassembled WGS sequence"/>
</dbReference>
<dbReference type="Pfam" id="PF20410">
    <property type="entry name" value="X-Tfes_XVIPCD"/>
    <property type="match status" value="1"/>
</dbReference>
<feature type="region of interest" description="Disordered" evidence="1">
    <location>
        <begin position="307"/>
        <end position="334"/>
    </location>
</feature>
<feature type="region of interest" description="Disordered" evidence="1">
    <location>
        <begin position="423"/>
        <end position="456"/>
    </location>
</feature>
<accession>A0AAW4GJ34</accession>
<evidence type="ECO:0000313" key="6">
    <source>
        <dbReference type="Proteomes" id="UP000749453"/>
    </source>
</evidence>
<organism evidence="4 7">
    <name type="scientific">Stenotrophomonas lactitubi</name>
    <dbReference type="NCBI Taxonomy" id="2045214"/>
    <lineage>
        <taxon>Bacteria</taxon>
        <taxon>Pseudomonadati</taxon>
        <taxon>Pseudomonadota</taxon>
        <taxon>Gammaproteobacteria</taxon>
        <taxon>Lysobacterales</taxon>
        <taxon>Lysobacteraceae</taxon>
        <taxon>Stenotrophomonas</taxon>
    </lineage>
</organism>
<dbReference type="GeneID" id="97225861"/>
<feature type="domain" description="Peptidoglycan binding-like" evidence="2">
    <location>
        <begin position="245"/>
        <end position="305"/>
    </location>
</feature>
<feature type="domain" description="X-Tfes XVIPCD" evidence="3">
    <location>
        <begin position="330"/>
        <end position="433"/>
    </location>
</feature>
<reference evidence="6" key="1">
    <citation type="submission" date="2021-01" db="EMBL/GenBank/DDBJ databases">
        <title>Stenotrophomonas maltophilia.</title>
        <authorList>
            <person name="Yu Y."/>
        </authorList>
    </citation>
    <scope>NUCLEOTIDE SEQUENCE [LARGE SCALE GENOMIC DNA]</scope>
    <source>
        <strain evidence="6">As-6</strain>
    </source>
</reference>
<evidence type="ECO:0000313" key="5">
    <source>
        <dbReference type="EMBL" id="MBM9939434.1"/>
    </source>
</evidence>
<reference evidence="4" key="2">
    <citation type="submission" date="2021-01" db="EMBL/GenBank/DDBJ databases">
        <authorList>
            <person name="Yu Y."/>
        </authorList>
    </citation>
    <scope>NUCLEOTIDE SEQUENCE</scope>
    <source>
        <strain evidence="4">As-5</strain>
        <strain evidence="5">As-6</strain>
    </source>
</reference>
<dbReference type="Gene3D" id="1.10.101.10">
    <property type="entry name" value="PGBD-like superfamily/PGBD"/>
    <property type="match status" value="1"/>
</dbReference>
<feature type="compositionally biased region" description="Polar residues" evidence="1">
    <location>
        <begin position="425"/>
        <end position="434"/>
    </location>
</feature>
<name>A0AAW4GJ34_9GAMM</name>
<dbReference type="RefSeq" id="WP_205406063.1">
    <property type="nucleotide sequence ID" value="NZ_CP167120.1"/>
</dbReference>
<dbReference type="InterPro" id="IPR036365">
    <property type="entry name" value="PGBD-like_sf"/>
</dbReference>
<evidence type="ECO:0000259" key="2">
    <source>
        <dbReference type="Pfam" id="PF01471"/>
    </source>
</evidence>
<sequence length="456" mass="48140">MATDSTLTREQLSTLFLNTELGGNTRHLDHFAYAKEGTSTYSFGLVQFDVGGNPQARRFLRDNGFTNGDIELLSQQGGLSTQQLAALDAKLQAIPQANIDQLTNAKLDSAIGRVDEAIAKVRATNPAAADAIVANPELQLAMADYDNQFGSMGPQFINYLSGNAEKLQGGTIQAGDPPTRADVQTFVDATKYGIQSPAAVTSRDERFDTAMSQLGIAQTHAPSHGSPTTPGAQAGSGVLVNGAKGDEVQAMQQKLADLGYTGKDGAPLVADGHFGPGTLQAVQQFQRDHQLTVDGKAGNGTLGALDAASQQRQQQAEPAAPAAAPSMATPGHADNPRYQQVVEKLEALEQQRSQGGLSPLFHDRNQLENAAGQVAYESKVVGMSQVDTVVARPDGQGVFAVQGQLGDPAAHRTYIDLAQAVGQDLPSSTRQSEALNAEQTQRQAQEQAQAQQPMSR</sequence>
<feature type="compositionally biased region" description="Low complexity" evidence="1">
    <location>
        <begin position="437"/>
        <end position="456"/>
    </location>
</feature>
<dbReference type="InterPro" id="IPR002477">
    <property type="entry name" value="Peptidoglycan-bd-like"/>
</dbReference>
<keyword evidence="6" id="KW-1185">Reference proteome</keyword>
<dbReference type="InterPro" id="IPR036366">
    <property type="entry name" value="PGBDSf"/>
</dbReference>
<evidence type="ECO:0000313" key="4">
    <source>
        <dbReference type="EMBL" id="MBM9914812.1"/>
    </source>
</evidence>
<proteinExistence type="predicted"/>
<protein>
    <submittedName>
        <fullName evidence="4">Peptidoglycan-binding protein</fullName>
    </submittedName>
</protein>
<dbReference type="InterPro" id="IPR046519">
    <property type="entry name" value="X-Tfes_XVIPCD"/>
</dbReference>
<dbReference type="AlphaFoldDB" id="A0AAW4GJ34"/>
<dbReference type="EMBL" id="JAFFTB010000026">
    <property type="protein sequence ID" value="MBM9939434.1"/>
    <property type="molecule type" value="Genomic_DNA"/>
</dbReference>
<dbReference type="EMBL" id="JAFFTA010000024">
    <property type="protein sequence ID" value="MBM9914812.1"/>
    <property type="molecule type" value="Genomic_DNA"/>
</dbReference>